<dbReference type="PANTHER" id="PTHR42951:SF22">
    <property type="entry name" value="METALLO BETA-LACTAMASE SUPERFAMILY LIPOPROTEIN"/>
    <property type="match status" value="1"/>
</dbReference>
<protein>
    <submittedName>
        <fullName evidence="2">Metallo-beta-lactamase family protein</fullName>
    </submittedName>
</protein>
<dbReference type="Proteomes" id="UP000192342">
    <property type="component" value="Unassembled WGS sequence"/>
</dbReference>
<dbReference type="EMBL" id="AQQV01000001">
    <property type="protein sequence ID" value="ORE88239.1"/>
    <property type="molecule type" value="Genomic_DNA"/>
</dbReference>
<name>A0A1Y1SGB0_9GAMM</name>
<dbReference type="SUPFAM" id="SSF56281">
    <property type="entry name" value="Metallo-hydrolase/oxidoreductase"/>
    <property type="match status" value="1"/>
</dbReference>
<evidence type="ECO:0000313" key="3">
    <source>
        <dbReference type="Proteomes" id="UP000192342"/>
    </source>
</evidence>
<dbReference type="SMART" id="SM00849">
    <property type="entry name" value="Lactamase_B"/>
    <property type="match status" value="1"/>
</dbReference>
<dbReference type="AlphaFoldDB" id="A0A1Y1SGB0"/>
<dbReference type="PANTHER" id="PTHR42951">
    <property type="entry name" value="METALLO-BETA-LACTAMASE DOMAIN-CONTAINING"/>
    <property type="match status" value="1"/>
</dbReference>
<dbReference type="OrthoDB" id="9802991at2"/>
<organism evidence="2 3">
    <name type="scientific">Oceanococcus atlanticus</name>
    <dbReference type="NCBI Taxonomy" id="1317117"/>
    <lineage>
        <taxon>Bacteria</taxon>
        <taxon>Pseudomonadati</taxon>
        <taxon>Pseudomonadota</taxon>
        <taxon>Gammaproteobacteria</taxon>
        <taxon>Chromatiales</taxon>
        <taxon>Oceanococcaceae</taxon>
        <taxon>Oceanococcus</taxon>
    </lineage>
</organism>
<evidence type="ECO:0000313" key="2">
    <source>
        <dbReference type="EMBL" id="ORE88239.1"/>
    </source>
</evidence>
<reference evidence="2 3" key="1">
    <citation type="submission" date="2013-04" db="EMBL/GenBank/DDBJ databases">
        <title>Oceanococcus atlanticus 22II-S10r2 Genome Sequencing.</title>
        <authorList>
            <person name="Lai Q."/>
            <person name="Li G."/>
            <person name="Shao Z."/>
        </authorList>
    </citation>
    <scope>NUCLEOTIDE SEQUENCE [LARGE SCALE GENOMIC DNA]</scope>
    <source>
        <strain evidence="2 3">22II-S10r2</strain>
    </source>
</reference>
<proteinExistence type="predicted"/>
<gene>
    <name evidence="2" type="ORF">ATO7_00150</name>
</gene>
<dbReference type="InterPro" id="IPR050855">
    <property type="entry name" value="NDM-1-like"/>
</dbReference>
<dbReference type="InterPro" id="IPR037482">
    <property type="entry name" value="ST1585_MBL-fold"/>
</dbReference>
<dbReference type="InterPro" id="IPR001279">
    <property type="entry name" value="Metallo-B-lactamas"/>
</dbReference>
<feature type="domain" description="Metallo-beta-lactamase" evidence="1">
    <location>
        <begin position="24"/>
        <end position="229"/>
    </location>
</feature>
<keyword evidence="3" id="KW-1185">Reference proteome</keyword>
<sequence>MTPNIQAYEHDIWRIDTAYVADGVAACYLIHSAGQYALVECGTGLSVEPILAALDALGVERDALRYIIPTHVHLDHAGGAGGLMQALPRAELHVHPRGLRHLVDPSKLLAGAMAVYGEDSFKRLNGEILACPQARSFAAEDGTQLDLAGRALHLLDAPGHAKHHLVVWDERSQGFFTGDVFGLGYPQLDINQQTFIVPTTTPVQFDPQAWHQTLSKMAAYAPRYMYLTHYGRVENPAMLSEQLARRLDAHAALGERWADLSEEQLATKLGDALFAEYQDAGGREVREVFDRVLGMDLNLNAQGLLFWQQHKAA</sequence>
<comment type="caution">
    <text evidence="2">The sequence shown here is derived from an EMBL/GenBank/DDBJ whole genome shotgun (WGS) entry which is preliminary data.</text>
</comment>
<accession>A0A1Y1SGB0</accession>
<dbReference type="STRING" id="1317117.ATO7_00150"/>
<dbReference type="Pfam" id="PF00753">
    <property type="entry name" value="Lactamase_B"/>
    <property type="match status" value="1"/>
</dbReference>
<evidence type="ECO:0000259" key="1">
    <source>
        <dbReference type="SMART" id="SM00849"/>
    </source>
</evidence>
<dbReference type="InterPro" id="IPR036866">
    <property type="entry name" value="RibonucZ/Hydroxyglut_hydro"/>
</dbReference>
<dbReference type="RefSeq" id="WP_146680085.1">
    <property type="nucleotide sequence ID" value="NZ_AQQV01000001.1"/>
</dbReference>
<dbReference type="CDD" id="cd07726">
    <property type="entry name" value="ST1585-like_MBL-fold"/>
    <property type="match status" value="1"/>
</dbReference>
<dbReference type="Gene3D" id="3.60.15.10">
    <property type="entry name" value="Ribonuclease Z/Hydroxyacylglutathione hydrolase-like"/>
    <property type="match status" value="1"/>
</dbReference>